<feature type="region of interest" description="Disordered" evidence="1">
    <location>
        <begin position="1584"/>
        <end position="1633"/>
    </location>
</feature>
<feature type="region of interest" description="Disordered" evidence="1">
    <location>
        <begin position="1487"/>
        <end position="1537"/>
    </location>
</feature>
<protein>
    <submittedName>
        <fullName evidence="2">Uncharacterized protein</fullName>
    </submittedName>
</protein>
<dbReference type="Proteomes" id="UP000235786">
    <property type="component" value="Unassembled WGS sequence"/>
</dbReference>
<feature type="compositionally biased region" description="Polar residues" evidence="1">
    <location>
        <begin position="1420"/>
        <end position="1431"/>
    </location>
</feature>
<feature type="compositionally biased region" description="Polar residues" evidence="1">
    <location>
        <begin position="246"/>
        <end position="260"/>
    </location>
</feature>
<feature type="compositionally biased region" description="Low complexity" evidence="1">
    <location>
        <begin position="1496"/>
        <end position="1508"/>
    </location>
</feature>
<evidence type="ECO:0000256" key="1">
    <source>
        <dbReference type="SAM" id="MobiDB-lite"/>
    </source>
</evidence>
<accession>A0A2J6QUL3</accession>
<reference evidence="2 3" key="1">
    <citation type="submission" date="2016-04" db="EMBL/GenBank/DDBJ databases">
        <title>A degradative enzymes factory behind the ericoid mycorrhizal symbiosis.</title>
        <authorList>
            <consortium name="DOE Joint Genome Institute"/>
            <person name="Martino E."/>
            <person name="Morin E."/>
            <person name="Grelet G."/>
            <person name="Kuo A."/>
            <person name="Kohler A."/>
            <person name="Daghino S."/>
            <person name="Barry K."/>
            <person name="Choi C."/>
            <person name="Cichocki N."/>
            <person name="Clum A."/>
            <person name="Copeland A."/>
            <person name="Hainaut M."/>
            <person name="Haridas S."/>
            <person name="Labutti K."/>
            <person name="Lindquist E."/>
            <person name="Lipzen A."/>
            <person name="Khouja H.-R."/>
            <person name="Murat C."/>
            <person name="Ohm R."/>
            <person name="Olson A."/>
            <person name="Spatafora J."/>
            <person name="Veneault-Fourrey C."/>
            <person name="Henrissat B."/>
            <person name="Grigoriev I."/>
            <person name="Martin F."/>
            <person name="Perotto S."/>
        </authorList>
    </citation>
    <scope>NUCLEOTIDE SEQUENCE [LARGE SCALE GENOMIC DNA]</scope>
    <source>
        <strain evidence="2 3">F</strain>
    </source>
</reference>
<proteinExistence type="predicted"/>
<feature type="compositionally biased region" description="Basic and acidic residues" evidence="1">
    <location>
        <begin position="361"/>
        <end position="371"/>
    </location>
</feature>
<feature type="compositionally biased region" description="Low complexity" evidence="1">
    <location>
        <begin position="336"/>
        <end position="360"/>
    </location>
</feature>
<feature type="region of interest" description="Disordered" evidence="1">
    <location>
        <begin position="64"/>
        <end position="95"/>
    </location>
</feature>
<evidence type="ECO:0000313" key="2">
    <source>
        <dbReference type="EMBL" id="PMD29958.1"/>
    </source>
</evidence>
<keyword evidence="3" id="KW-1185">Reference proteome</keyword>
<dbReference type="STRING" id="1149755.A0A2J6QUL3"/>
<feature type="compositionally biased region" description="Basic and acidic residues" evidence="1">
    <location>
        <begin position="291"/>
        <end position="309"/>
    </location>
</feature>
<organism evidence="2 3">
    <name type="scientific">Hyaloscypha variabilis (strain UAMH 11265 / GT02V1 / F)</name>
    <name type="common">Meliniomyces variabilis</name>
    <dbReference type="NCBI Taxonomy" id="1149755"/>
    <lineage>
        <taxon>Eukaryota</taxon>
        <taxon>Fungi</taxon>
        <taxon>Dikarya</taxon>
        <taxon>Ascomycota</taxon>
        <taxon>Pezizomycotina</taxon>
        <taxon>Leotiomycetes</taxon>
        <taxon>Helotiales</taxon>
        <taxon>Hyaloscyphaceae</taxon>
        <taxon>Hyaloscypha</taxon>
        <taxon>Hyaloscypha variabilis</taxon>
    </lineage>
</organism>
<dbReference type="EMBL" id="KZ613970">
    <property type="protein sequence ID" value="PMD29958.1"/>
    <property type="molecule type" value="Genomic_DNA"/>
</dbReference>
<feature type="compositionally biased region" description="Basic and acidic residues" evidence="1">
    <location>
        <begin position="1613"/>
        <end position="1633"/>
    </location>
</feature>
<gene>
    <name evidence="2" type="ORF">L207DRAFT_538412</name>
</gene>
<name>A0A2J6QUL3_HYAVF</name>
<sequence>MATTQSITELMSQMQQNLDAINYHLARIEDTKAHDDEIERLEIERQKRADMLSLQLAQEFKELENKKKELGKPAEEKRQREAEERAERRKREERDLAIQRRKEDAEIVARRMREDAVRKARIEQEEEELKMKVKEEEEQIKALLAGEEEKKRKAAAERENSLYEDFEAKMIHLEDEMEKKVVESTKILAELDEKRKAISAQIDATMKSARRTPSFRRGSKRYSITGLAADVAAMLGSRPGHERRSTQSSLAQIDEQNGPSQPEVPRDIPTPARSDATPSSRMSYAGSIRSLKSEDAEDIRAREEMDRINAEIMAEMEAERAGTPPKPTQTSKSLHRASSMSISNASIRSSISPSNASIRSSKLEDPEDARAREEMARINAEIMAAAAAAEQKEQRLSRQVYTPPSRPVNSHQRRQTWFDQAKLAVVQGAHGVLKFKTEGADMEIVESPKEIEHPRTKETTRNVEPFVYDGPKHARLPTWADQATLPVVSGSHGILRFRKDGADVDIVQARKSVEAPTVPQRSALRLTPYVYNGPKHARLPTWADQANLPVVSGSHGMLRFESKGASMEVVIPPTTQLERKHEHLPTWADQSTLELVSGSWGKLSFREGGADMVTVDVPSHAMHKHLPTWGDQSKLKLVSGSWGKLLFCEGGADMAVVKSPKQISVPRSPMWADQASLPVVKGAHCMLNFNDSGADMEAIQPTIIPEAAWFGKRASITAPPQKKILSPYVTSNMPGNVKAREQEIKQKWISIPNGLGSATINHGRDITRSVPENPTEKMVVAEVAGEKYDLNHPALKEIVQAVTVPVLDSYWSADQRTLPSIRGSHGFLAFTATGAVTEAVKTNPFWVDQSTLAVVRGDHGYLSFGDFETVMKVRRRDPYWADQSTLSTMRGEHGRLAFTSSGAEMKAVRPNPYWADQKTLAVVKGSHGRLAFGRDEESRMEIVRPDLFWVDQSTLPLVHGSHGRLSFGSDGASLEIVRPDPYWVDQSTLPMVKGYHGRLAFSSSGISSLEIVRPDPYWSEDQRTVSSVRGSHGRLVFGPEGACLAIVRPDPYWVDQSTLSTVQGSHGKLNFGPNGASLKAFRPDPYWSADQIKLEVLRGPHAALKFSADTARMEVPLSNRTYWGANQAELNVMRGSHGILAFSAGGAIMKTKDNRASNNIYWESDQASLRAVRGSHGSLHFTSEGAVIHLVKSANPYWESNQASLKEVRGSHGSLHFTGEGASVQVVKSKSPYWVANQRSLKIIWGSHAKLHFAGGEAIVDAVIPPSLYWDANQQDLRIIQGSHGSLAFVDEEASIHAVQPTPLYWMVNQAHLPVIQGAHGIMSFGDTETSVKVQSLPSAYLIANQAKLEEIRGSHGSLQFTSEGASIQVQHHSETKPAPRDPCAAQAAYWADQAKLAKIQGNHARLSFHDSMSSSVPHTISQNGWTSPPNLETGDFFPDSESETEEERPILSKRTSFGPGAFASILNRVKDRVPIVTNLVGNGSYSSFSHDEESPITPTDSSPSILSNQPPIDEPIIHTSPESTHPHHHHHSARFDDNPVSAIYGAEESEVKLSPRPSQGEFQFDPVYGQPIPLAPRASSPLLNRAPISSKPFDSVNRLASSNPFRRPSVSRSERNEGMIERRRALFESGSK</sequence>
<feature type="region of interest" description="Disordered" evidence="1">
    <location>
        <begin position="233"/>
        <end position="371"/>
    </location>
</feature>
<feature type="region of interest" description="Disordered" evidence="1">
    <location>
        <begin position="1420"/>
        <end position="1456"/>
    </location>
</feature>
<dbReference type="OrthoDB" id="3520740at2759"/>
<evidence type="ECO:0000313" key="3">
    <source>
        <dbReference type="Proteomes" id="UP000235786"/>
    </source>
</evidence>